<gene>
    <name evidence="1" type="ORF">I551_4987</name>
</gene>
<evidence type="ECO:0008006" key="3">
    <source>
        <dbReference type="Google" id="ProtNLM"/>
    </source>
</evidence>
<name>A0ABN0QUQ7_MYCUL</name>
<reference evidence="1 2" key="1">
    <citation type="submission" date="2014-01" db="EMBL/GenBank/DDBJ databases">
        <authorList>
            <person name="Dobos K."/>
            <person name="Lenaerts A."/>
            <person name="Ordway D."/>
            <person name="DeGroote M.A."/>
            <person name="Parker T."/>
            <person name="Sizemore C."/>
            <person name="Tallon L.J."/>
            <person name="Sadzewicz L.K."/>
            <person name="Sengamalay N."/>
            <person name="Fraser C.M."/>
            <person name="Hine E."/>
            <person name="Shefchek K.A."/>
            <person name="Das S.P."/>
            <person name="Tettelin H."/>
        </authorList>
    </citation>
    <scope>NUCLEOTIDE SEQUENCE [LARGE SCALE GENOMIC DNA]</scope>
    <source>
        <strain evidence="1 2">Harvey</strain>
    </source>
</reference>
<evidence type="ECO:0000313" key="1">
    <source>
        <dbReference type="EMBL" id="EUA88434.1"/>
    </source>
</evidence>
<protein>
    <recommendedName>
        <fullName evidence="3">RNA-binding protein</fullName>
    </recommendedName>
</protein>
<evidence type="ECO:0000313" key="2">
    <source>
        <dbReference type="Proteomes" id="UP000020681"/>
    </source>
</evidence>
<dbReference type="Proteomes" id="UP000020681">
    <property type="component" value="Unassembled WGS sequence"/>
</dbReference>
<dbReference type="EMBL" id="JAOL01000139">
    <property type="protein sequence ID" value="EUA88434.1"/>
    <property type="molecule type" value="Genomic_DNA"/>
</dbReference>
<accession>A0ABN0QUQ7</accession>
<proteinExistence type="predicted"/>
<organism evidence="1 2">
    <name type="scientific">Mycobacterium ulcerans str. Harvey</name>
    <dbReference type="NCBI Taxonomy" id="1299332"/>
    <lineage>
        <taxon>Bacteria</taxon>
        <taxon>Bacillati</taxon>
        <taxon>Actinomycetota</taxon>
        <taxon>Actinomycetes</taxon>
        <taxon>Mycobacteriales</taxon>
        <taxon>Mycobacteriaceae</taxon>
        <taxon>Mycobacterium</taxon>
        <taxon>Mycobacterium ulcerans group</taxon>
    </lineage>
</organism>
<keyword evidence="2" id="KW-1185">Reference proteome</keyword>
<sequence>MLAVMAPSGAAQADVCVNVGRRVSVSGCANIADAIAPYVPPPAEYARCPRTTRRPAAAPNVNVCANVGRRISVSGCV</sequence>
<comment type="caution">
    <text evidence="1">The sequence shown here is derived from an EMBL/GenBank/DDBJ whole genome shotgun (WGS) entry which is preliminary data.</text>
</comment>